<proteinExistence type="predicted"/>
<accession>A0ACC7VHU7</accession>
<sequence length="295" mass="33944">MLCKNVHIENSLFLSCCPPSKSFSRDIRCATMNGKSAKRTGHMKHWFAPEVTNSFDIFSASHFTMVSIYFIVLLYFFLAYKPLLNQKRLYTFTKWTLFTLLLVSELGYTTWALSTNTWNMREHAPLHLCGIAGIIGMIAILSNSKKMIKILYFIGIIPAFIALLTPELIYGFPHFRFWKFFVHHMTISLTGVFLVLTSQVSITFRSMVETYAYLNVYAVFAFFLNMVIGANYLYLSDTPTVNSPLDLLGSGVWYYINLEVLCIGVFLCMYFLYKIVERIGRSTHPTFSHDKKISS</sequence>
<evidence type="ECO:0000313" key="1">
    <source>
        <dbReference type="EMBL" id="MYL54551.1"/>
    </source>
</evidence>
<dbReference type="Proteomes" id="UP000466692">
    <property type="component" value="Unassembled WGS sequence"/>
</dbReference>
<keyword evidence="2" id="KW-1185">Reference proteome</keyword>
<comment type="caution">
    <text evidence="1">The sequence shown here is derived from an EMBL/GenBank/DDBJ whole genome shotgun (WGS) entry which is preliminary data.</text>
</comment>
<dbReference type="EMBL" id="WMEU01000004">
    <property type="protein sequence ID" value="MYL54551.1"/>
    <property type="molecule type" value="Genomic_DNA"/>
</dbReference>
<reference evidence="1" key="1">
    <citation type="submission" date="2019-11" db="EMBL/GenBank/DDBJ databases">
        <title>Genome sequences of 17 halophilic strains isolated from different environments.</title>
        <authorList>
            <person name="Furrow R.E."/>
        </authorList>
    </citation>
    <scope>NUCLEOTIDE SEQUENCE</scope>
    <source>
        <strain evidence="1">22510_22_Filter</strain>
    </source>
</reference>
<evidence type="ECO:0000313" key="2">
    <source>
        <dbReference type="Proteomes" id="UP000466692"/>
    </source>
</evidence>
<gene>
    <name evidence="1" type="ORF">GLW08_14540</name>
</gene>
<name>A0ACC7VHU7_9BACI</name>
<organism evidence="1 2">
    <name type="scientific">Pontibacillus yanchengensis</name>
    <dbReference type="NCBI Taxonomy" id="462910"/>
    <lineage>
        <taxon>Bacteria</taxon>
        <taxon>Bacillati</taxon>
        <taxon>Bacillota</taxon>
        <taxon>Bacilli</taxon>
        <taxon>Bacillales</taxon>
        <taxon>Bacillaceae</taxon>
        <taxon>Pontibacillus</taxon>
    </lineage>
</organism>
<protein>
    <submittedName>
        <fullName evidence="1">TIGR02206 family membrane protein</fullName>
    </submittedName>
</protein>